<feature type="region of interest" description="Disordered" evidence="1">
    <location>
        <begin position="1"/>
        <end position="79"/>
    </location>
</feature>
<dbReference type="EMBL" id="FMSH01000485">
    <property type="protein sequence ID" value="SCU95822.1"/>
    <property type="molecule type" value="Genomic_DNA"/>
</dbReference>
<gene>
    <name evidence="2" type="ORF">CNECB9_5350015</name>
</gene>
<protein>
    <submittedName>
        <fullName evidence="2">Uncharacterized protein</fullName>
    </submittedName>
</protein>
<name>A0A1K0IQ42_CUPNE</name>
<organism evidence="2">
    <name type="scientific">Cupriavidus necator</name>
    <name type="common">Alcaligenes eutrophus</name>
    <name type="synonym">Ralstonia eutropha</name>
    <dbReference type="NCBI Taxonomy" id="106590"/>
    <lineage>
        <taxon>Bacteria</taxon>
        <taxon>Pseudomonadati</taxon>
        <taxon>Pseudomonadota</taxon>
        <taxon>Betaproteobacteria</taxon>
        <taxon>Burkholderiales</taxon>
        <taxon>Burkholderiaceae</taxon>
        <taxon>Cupriavidus</taxon>
    </lineage>
</organism>
<evidence type="ECO:0000256" key="1">
    <source>
        <dbReference type="SAM" id="MobiDB-lite"/>
    </source>
</evidence>
<sequence length="79" mass="8459">MRKSGLGGPEAGEAEAACGAGRPQVRKRPVQWPAQGWLAGRAWESVHEEPDQDQDEGRDTKQPGEDIGHGATPVDDGDR</sequence>
<accession>A0A1K0IQ42</accession>
<feature type="compositionally biased region" description="Basic and acidic residues" evidence="1">
    <location>
        <begin position="44"/>
        <end position="68"/>
    </location>
</feature>
<evidence type="ECO:0000313" key="2">
    <source>
        <dbReference type="EMBL" id="SCU95822.1"/>
    </source>
</evidence>
<reference evidence="2" key="1">
    <citation type="submission" date="2016-09" db="EMBL/GenBank/DDBJ databases">
        <authorList>
            <person name="Capua I."/>
            <person name="De Benedictis P."/>
            <person name="Joannis T."/>
            <person name="Lombin L.H."/>
            <person name="Cattoli G."/>
        </authorList>
    </citation>
    <scope>NUCLEOTIDE SEQUENCE</scope>
    <source>
        <strain evidence="2">B9</strain>
    </source>
</reference>
<proteinExistence type="predicted"/>
<feature type="compositionally biased region" description="Gly residues" evidence="1">
    <location>
        <begin position="1"/>
        <end position="10"/>
    </location>
</feature>
<dbReference type="AlphaFoldDB" id="A0A1K0IQ42"/>